<feature type="compositionally biased region" description="Polar residues" evidence="1">
    <location>
        <begin position="95"/>
        <end position="104"/>
    </location>
</feature>
<protein>
    <submittedName>
        <fullName evidence="2">Uncharacterized protein</fullName>
    </submittedName>
</protein>
<evidence type="ECO:0000313" key="3">
    <source>
        <dbReference type="Proteomes" id="UP000791440"/>
    </source>
</evidence>
<feature type="region of interest" description="Disordered" evidence="1">
    <location>
        <begin position="93"/>
        <end position="144"/>
    </location>
</feature>
<comment type="caution">
    <text evidence="2">The sequence shown here is derived from an EMBL/GenBank/DDBJ whole genome shotgun (WGS) entry which is preliminary data.</text>
</comment>
<feature type="compositionally biased region" description="Basic and acidic residues" evidence="1">
    <location>
        <begin position="134"/>
        <end position="144"/>
    </location>
</feature>
<organism evidence="2 3">
    <name type="scientific">Manduca sexta</name>
    <name type="common">Tobacco hawkmoth</name>
    <name type="synonym">Tobacco hornworm</name>
    <dbReference type="NCBI Taxonomy" id="7130"/>
    <lineage>
        <taxon>Eukaryota</taxon>
        <taxon>Metazoa</taxon>
        <taxon>Ecdysozoa</taxon>
        <taxon>Arthropoda</taxon>
        <taxon>Hexapoda</taxon>
        <taxon>Insecta</taxon>
        <taxon>Pterygota</taxon>
        <taxon>Neoptera</taxon>
        <taxon>Endopterygota</taxon>
        <taxon>Lepidoptera</taxon>
        <taxon>Glossata</taxon>
        <taxon>Ditrysia</taxon>
        <taxon>Bombycoidea</taxon>
        <taxon>Sphingidae</taxon>
        <taxon>Sphinginae</taxon>
        <taxon>Sphingini</taxon>
        <taxon>Manduca</taxon>
    </lineage>
</organism>
<accession>A0A921ZA04</accession>
<dbReference type="AlphaFoldDB" id="A0A921ZA04"/>
<feature type="compositionally biased region" description="Basic and acidic residues" evidence="1">
    <location>
        <begin position="107"/>
        <end position="119"/>
    </location>
</feature>
<name>A0A921ZA04_MANSE</name>
<feature type="compositionally biased region" description="Basic residues" evidence="1">
    <location>
        <begin position="120"/>
        <end position="133"/>
    </location>
</feature>
<reference evidence="2" key="1">
    <citation type="journal article" date="2016" name="Insect Biochem. Mol. Biol.">
        <title>Multifaceted biological insights from a draft genome sequence of the tobacco hornworm moth, Manduca sexta.</title>
        <authorList>
            <person name="Kanost M.R."/>
            <person name="Arrese E.L."/>
            <person name="Cao X."/>
            <person name="Chen Y.R."/>
            <person name="Chellapilla S."/>
            <person name="Goldsmith M.R."/>
            <person name="Grosse-Wilde E."/>
            <person name="Heckel D.G."/>
            <person name="Herndon N."/>
            <person name="Jiang H."/>
            <person name="Papanicolaou A."/>
            <person name="Qu J."/>
            <person name="Soulages J.L."/>
            <person name="Vogel H."/>
            <person name="Walters J."/>
            <person name="Waterhouse R.M."/>
            <person name="Ahn S.J."/>
            <person name="Almeida F.C."/>
            <person name="An C."/>
            <person name="Aqrawi P."/>
            <person name="Bretschneider A."/>
            <person name="Bryant W.B."/>
            <person name="Bucks S."/>
            <person name="Chao H."/>
            <person name="Chevignon G."/>
            <person name="Christen J.M."/>
            <person name="Clarke D.F."/>
            <person name="Dittmer N.T."/>
            <person name="Ferguson L.C.F."/>
            <person name="Garavelou S."/>
            <person name="Gordon K.H.J."/>
            <person name="Gunaratna R.T."/>
            <person name="Han Y."/>
            <person name="Hauser F."/>
            <person name="He Y."/>
            <person name="Heidel-Fischer H."/>
            <person name="Hirsh A."/>
            <person name="Hu Y."/>
            <person name="Jiang H."/>
            <person name="Kalra D."/>
            <person name="Klinner C."/>
            <person name="Konig C."/>
            <person name="Kovar C."/>
            <person name="Kroll A.R."/>
            <person name="Kuwar S.S."/>
            <person name="Lee S.L."/>
            <person name="Lehman R."/>
            <person name="Li K."/>
            <person name="Li Z."/>
            <person name="Liang H."/>
            <person name="Lovelace S."/>
            <person name="Lu Z."/>
            <person name="Mansfield J.H."/>
            <person name="McCulloch K.J."/>
            <person name="Mathew T."/>
            <person name="Morton B."/>
            <person name="Muzny D.M."/>
            <person name="Neunemann D."/>
            <person name="Ongeri F."/>
            <person name="Pauchet Y."/>
            <person name="Pu L.L."/>
            <person name="Pyrousis I."/>
            <person name="Rao X.J."/>
            <person name="Redding A."/>
            <person name="Roesel C."/>
            <person name="Sanchez-Gracia A."/>
            <person name="Schaack S."/>
            <person name="Shukla A."/>
            <person name="Tetreau G."/>
            <person name="Wang Y."/>
            <person name="Xiong G.H."/>
            <person name="Traut W."/>
            <person name="Walsh T.K."/>
            <person name="Worley K.C."/>
            <person name="Wu D."/>
            <person name="Wu W."/>
            <person name="Wu Y.Q."/>
            <person name="Zhang X."/>
            <person name="Zou Z."/>
            <person name="Zucker H."/>
            <person name="Briscoe A.D."/>
            <person name="Burmester T."/>
            <person name="Clem R.J."/>
            <person name="Feyereisen R."/>
            <person name="Grimmelikhuijzen C.J.P."/>
            <person name="Hamodrakas S.J."/>
            <person name="Hansson B.S."/>
            <person name="Huguet E."/>
            <person name="Jermiin L.S."/>
            <person name="Lan Q."/>
            <person name="Lehman H.K."/>
            <person name="Lorenzen M."/>
            <person name="Merzendorfer H."/>
            <person name="Michalopoulos I."/>
            <person name="Morton D.B."/>
            <person name="Muthukrishnan S."/>
            <person name="Oakeshott J.G."/>
            <person name="Palmer W."/>
            <person name="Park Y."/>
            <person name="Passarelli A.L."/>
            <person name="Rozas J."/>
            <person name="Schwartz L.M."/>
            <person name="Smith W."/>
            <person name="Southgate A."/>
            <person name="Vilcinskas A."/>
            <person name="Vogt R."/>
            <person name="Wang P."/>
            <person name="Werren J."/>
            <person name="Yu X.Q."/>
            <person name="Zhou J.J."/>
            <person name="Brown S.J."/>
            <person name="Scherer S.E."/>
            <person name="Richards S."/>
            <person name="Blissard G.W."/>
        </authorList>
    </citation>
    <scope>NUCLEOTIDE SEQUENCE</scope>
</reference>
<dbReference type="Proteomes" id="UP000791440">
    <property type="component" value="Unassembled WGS sequence"/>
</dbReference>
<evidence type="ECO:0000313" key="2">
    <source>
        <dbReference type="EMBL" id="KAG6454153.1"/>
    </source>
</evidence>
<gene>
    <name evidence="2" type="ORF">O3G_MSEX008533</name>
</gene>
<keyword evidence="3" id="KW-1185">Reference proteome</keyword>
<evidence type="ECO:0000256" key="1">
    <source>
        <dbReference type="SAM" id="MobiDB-lite"/>
    </source>
</evidence>
<sequence>MDKLTENGPENIIVGFRKTGIHPFNPTEVLKRLPNWDQDIKETEAVDETILDMLKEMRYGTINIVEPKRKKKLNVEAGKSVLCSSEEDYIETEPEYTSASSSVPIPTEKKNKLEGEKATNKKTKGMGKGKKTKKFQENSDKENNSLKNEYDQVVPGCSFDISPPTPYDVNTLPVIFVDDLEGIGQIETVVKDSENSLQNLNEIKEKNSNIEIISNILVSDADLQQMFSKNKAALVSNQTIVSKVTKTGGSKRPSCYKNDAEILKDLMESD</sequence>
<proteinExistence type="predicted"/>
<dbReference type="EMBL" id="JH668458">
    <property type="protein sequence ID" value="KAG6454153.1"/>
    <property type="molecule type" value="Genomic_DNA"/>
</dbReference>
<reference evidence="2" key="2">
    <citation type="submission" date="2020-12" db="EMBL/GenBank/DDBJ databases">
        <authorList>
            <person name="Kanost M."/>
        </authorList>
    </citation>
    <scope>NUCLEOTIDE SEQUENCE</scope>
</reference>